<feature type="compositionally biased region" description="Acidic residues" evidence="2">
    <location>
        <begin position="1831"/>
        <end position="1840"/>
    </location>
</feature>
<proteinExistence type="predicted"/>
<feature type="region of interest" description="Disordered" evidence="2">
    <location>
        <begin position="765"/>
        <end position="802"/>
    </location>
</feature>
<feature type="region of interest" description="Disordered" evidence="2">
    <location>
        <begin position="1437"/>
        <end position="1497"/>
    </location>
</feature>
<dbReference type="PANTHER" id="PTHR45752">
    <property type="entry name" value="LEUCINE-RICH REPEAT-CONTAINING"/>
    <property type="match status" value="1"/>
</dbReference>
<name>A0ABQ5RZW9_9CHLO</name>
<feature type="compositionally biased region" description="Basic and acidic residues" evidence="2">
    <location>
        <begin position="1841"/>
        <end position="1852"/>
    </location>
</feature>
<feature type="region of interest" description="Disordered" evidence="2">
    <location>
        <begin position="127"/>
        <end position="156"/>
    </location>
</feature>
<feature type="compositionally biased region" description="Gly residues" evidence="2">
    <location>
        <begin position="1136"/>
        <end position="1151"/>
    </location>
</feature>
<sequence>MAGHESAGGWSRPRAKHLSLPELPCLALEHILIHCSSSDLAFLRCCSRDNRRMVDRTVTKLFPWLVVISPSPSATQPAVNDTNWDDYSASQRSKWRALTPSTERHCQNPLMTDHRSGSLLQTAQAEVPLSPPTKTTATGTSGNHSNISEAGLGPQESLTQMGSSYISRGRSAQAFLSAGSDSGLYNFISELVLRHHPHLDRCLDPSSASYGQQLHHSGGLSSSSTQLQTIHLPCRLRTTAAGLAGAAAALPTRPTTAMQFAGCLAAIPSLTSLSACLMCLVDIPAAREAARSDMGQHWLSLMRGSARQSAWAVAGMSRSASWLAQQHEIRMQHLQESELARQTELHVNQQLLAVVRQLPSLAQRLVQLTLTEMPYVGETFEAVAACSALTRLVLSGWVPDFVGGPFAAASNRPGVMVSEHLAALVNGLPRLRHLDLHAPAFIPALDFGILSALTGLTFLRLNQATLYDAMYGTRFERLPSDFLPEPLLGPLRGIERIAGLPQLHSLALTGLDCPPRDLLEALPRGGGPLRLLALRKLYRLTSDHLNALGALTNLTELQLAADWCLHPGRDAPPPLDLQELAGDLENGPMMMVDIGGEDIGLLFAQVAPLVAGPQGGGDGGGDGGGAPAGAAADPNVAGQQQQQQQQESVATDVAQGFPAATAAAAADRSASPSITTPTAAGAATSSKPPASNQKPKTRNHHQHGRPADDDEPPTPQHDEDATHGTAGPSTSAPPAAAPQAAAAPVVTAIPGTAAAAAAASVDAAHARVQEGPGQPAQAPLQDRGPDLSEGREEPIRGQEPGQLPQAMEMEIDWEVWDAEAAAPVPNHMQQQQQEGAPADAPEAAGAPGVPPVLQPQPALINAANGGGWVFLPGAALLFGGLAGGGAAAGIGDVGVGGGDRGGQQRDERLGPLRRLRNLQVLHLDIGRIFGVVNMGPRFLDHLSAITSLTSLSLRCATVDWSLLSVLAPLPRLAHLSMQYYDGRGNDGKKIAANLLTWHNLSAVTTLQLGTFEARLDADIITRVLPRTRLAAASVFGMWGWQPGYDVFSALAQTTSLTSLSVKGDWMVPRATRNSAASAPTATGAHTAQTLSELRRLPLLRSLSLDFGGGDNALIEGGVHAPAFQDVIWMMAGIGQQGGGAHGPGGGGGGALMGMPPPPPPPLPPPLMLPLPPFPMALQPPPPPIMVQLPPVALQPLAQAHQQLEQPPYQRGHELQQQQQEQEQEQQRQHGGVADASLVTRGMQTVGSCVSQSVPEEQVRGVVVDPQVASPPPPAAAATPAPGPVPTAPGPATGPSLPWRPTFKEVPVLFEEESDSEEERLAPARLLRAAVALRGAAAAGPRAVAPASSSRGSRNRNNTGAEAASNMQGSTSPACIADGLDMLPHGADSAEHTRDPLHGATAAIAPISASPPPAWASGSSGSESDHGWDILGSLLGATRKGTRSRIRSRSRVGAAAHSAVPRPSPSSASVSVPPPDTAEGDSRSSLPVTAKGHKRRAGRVEETAAAAATAAATPVREVEAPELTPAGHWLIQVSELPQLTSLRLERCPALPPLALAPLTGLQRLQLVGLESLDEKLLEVLSHLPVLTYLTLEGQTRGHIGSSVYRALTRTPYIRDRSVGALGTLTRLRLLVLSGFSLVPPPKQCPSELQPRLSQLFASARRARTPTSAAAARNLAADLAAIASASAAAVTASTADWDGSGTRESRRKPRYSPYRAASCGDVNDDHTKAKLERLVESLGRLKGLRYLSLCIADNIEASELVRLCGLLPGLRMLNLPADATSRPKLPQLRPWTLQRRRGAPGACSAVAAPNETVRRRGGGGGGGGGGGLKDGNGDDDDDDDDDHDKGQGKRESVRKGKWKPFGGDAGPSGHGSAAGAAAAAAGSGGNDGAGPSQPPPPRRCPPPPPPPRVPPTKELEPLERSFTEQLEGLTAAVYSGLSEGEFWRVVDGLDVEIRVEGALLGASAGANRLGIQSVHLQL</sequence>
<comment type="caution">
    <text evidence="3">The sequence shown here is derived from an EMBL/GenBank/DDBJ whole genome shotgun (WGS) entry which is preliminary data.</text>
</comment>
<feature type="region of interest" description="Disordered" evidence="2">
    <location>
        <begin position="1265"/>
        <end position="1299"/>
    </location>
</feature>
<feature type="region of interest" description="Disordered" evidence="2">
    <location>
        <begin position="613"/>
        <end position="651"/>
    </location>
</feature>
<dbReference type="EMBL" id="BSDZ01000013">
    <property type="protein sequence ID" value="GLI62556.1"/>
    <property type="molecule type" value="Genomic_DNA"/>
</dbReference>
<feature type="compositionally biased region" description="Basic residues" evidence="2">
    <location>
        <begin position="1439"/>
        <end position="1449"/>
    </location>
</feature>
<feature type="compositionally biased region" description="Pro residues" evidence="2">
    <location>
        <begin position="1268"/>
        <end position="1288"/>
    </location>
</feature>
<feature type="compositionally biased region" description="Low complexity" evidence="2">
    <location>
        <begin position="1453"/>
        <end position="1470"/>
    </location>
</feature>
<feature type="compositionally biased region" description="Pro residues" evidence="2">
    <location>
        <begin position="1890"/>
        <end position="1908"/>
    </location>
</feature>
<evidence type="ECO:0008006" key="5">
    <source>
        <dbReference type="Google" id="ProtNLM"/>
    </source>
</evidence>
<feature type="compositionally biased region" description="Low complexity" evidence="2">
    <location>
        <begin position="724"/>
        <end position="739"/>
    </location>
</feature>
<feature type="compositionally biased region" description="Polar residues" evidence="2">
    <location>
        <begin position="132"/>
        <end position="148"/>
    </location>
</feature>
<evidence type="ECO:0000256" key="1">
    <source>
        <dbReference type="ARBA" id="ARBA00004430"/>
    </source>
</evidence>
<organism evidence="3 4">
    <name type="scientific">Volvox africanus</name>
    <dbReference type="NCBI Taxonomy" id="51714"/>
    <lineage>
        <taxon>Eukaryota</taxon>
        <taxon>Viridiplantae</taxon>
        <taxon>Chlorophyta</taxon>
        <taxon>core chlorophytes</taxon>
        <taxon>Chlorophyceae</taxon>
        <taxon>CS clade</taxon>
        <taxon>Chlamydomonadales</taxon>
        <taxon>Volvocaceae</taxon>
        <taxon>Volvox</taxon>
    </lineage>
</organism>
<evidence type="ECO:0000313" key="3">
    <source>
        <dbReference type="EMBL" id="GLI62556.1"/>
    </source>
</evidence>
<feature type="region of interest" description="Disordered" evidence="2">
    <location>
        <begin position="1207"/>
        <end position="1231"/>
    </location>
</feature>
<feature type="compositionally biased region" description="Basic residues" evidence="2">
    <location>
        <begin position="695"/>
        <end position="704"/>
    </location>
</feature>
<feature type="compositionally biased region" description="Pro residues" evidence="2">
    <location>
        <begin position="1154"/>
        <end position="1164"/>
    </location>
</feature>
<dbReference type="InterPro" id="IPR050715">
    <property type="entry name" value="LRR-SigEffector_domain"/>
</dbReference>
<dbReference type="Proteomes" id="UP001165090">
    <property type="component" value="Unassembled WGS sequence"/>
</dbReference>
<feature type="region of interest" description="Disordered" evidence="2">
    <location>
        <begin position="664"/>
        <end position="739"/>
    </location>
</feature>
<feature type="compositionally biased region" description="Low complexity" evidence="2">
    <location>
        <begin position="1336"/>
        <end position="1357"/>
    </location>
</feature>
<comment type="subcellular location">
    <subcellularLocation>
        <location evidence="1">Cytoplasm</location>
        <location evidence="1">Cytoskeleton</location>
        <location evidence="1">Cilium axoneme</location>
    </subcellularLocation>
</comment>
<feature type="region of interest" description="Disordered" evidence="2">
    <location>
        <begin position="825"/>
        <end position="846"/>
    </location>
</feature>
<feature type="compositionally biased region" description="Low complexity" evidence="2">
    <location>
        <begin position="829"/>
        <end position="846"/>
    </location>
</feature>
<dbReference type="Gene3D" id="3.80.10.10">
    <property type="entry name" value="Ribonuclease Inhibitor"/>
    <property type="match status" value="2"/>
</dbReference>
<feature type="compositionally biased region" description="Gly residues" evidence="2">
    <location>
        <begin position="613"/>
        <end position="627"/>
    </location>
</feature>
<keyword evidence="4" id="KW-1185">Reference proteome</keyword>
<feature type="region of interest" description="Disordered" evidence="2">
    <location>
        <begin position="1336"/>
        <end position="1393"/>
    </location>
</feature>
<dbReference type="PANTHER" id="PTHR45752:SF187">
    <property type="entry name" value="LEUCINE-RICH REPEAT AND IQ DOMAIN-CONTAINING PROTEIN 4"/>
    <property type="match status" value="1"/>
</dbReference>
<evidence type="ECO:0000313" key="4">
    <source>
        <dbReference type="Proteomes" id="UP001165090"/>
    </source>
</evidence>
<reference evidence="3 4" key="1">
    <citation type="journal article" date="2023" name="IScience">
        <title>Expanded male sex-determining region conserved during the evolution of homothallism in the green alga Volvox.</title>
        <authorList>
            <person name="Yamamoto K."/>
            <person name="Matsuzaki R."/>
            <person name="Mahakham W."/>
            <person name="Heman W."/>
            <person name="Sekimoto H."/>
            <person name="Kawachi M."/>
            <person name="Minakuchi Y."/>
            <person name="Toyoda A."/>
            <person name="Nozaki H."/>
        </authorList>
    </citation>
    <scope>NUCLEOTIDE SEQUENCE [LARGE SCALE GENOMIC DNA]</scope>
    <source>
        <strain evidence="3 4">NIES-4468</strain>
    </source>
</reference>
<protein>
    <recommendedName>
        <fullName evidence="5">F-box domain-containing protein</fullName>
    </recommendedName>
</protein>
<dbReference type="SUPFAM" id="SSF52047">
    <property type="entry name" value="RNI-like"/>
    <property type="match status" value="2"/>
</dbReference>
<gene>
    <name evidence="3" type="ORF">VaNZ11_005223</name>
</gene>
<feature type="compositionally biased region" description="Gly residues" evidence="2">
    <location>
        <begin position="1816"/>
        <end position="1828"/>
    </location>
</feature>
<evidence type="ECO:0000256" key="2">
    <source>
        <dbReference type="SAM" id="MobiDB-lite"/>
    </source>
</evidence>
<feature type="compositionally biased region" description="Low complexity" evidence="2">
    <location>
        <begin position="1207"/>
        <end position="1220"/>
    </location>
</feature>
<feature type="compositionally biased region" description="Low complexity" evidence="2">
    <location>
        <begin position="1868"/>
        <end position="1879"/>
    </location>
</feature>
<feature type="compositionally biased region" description="Low complexity" evidence="2">
    <location>
        <begin position="628"/>
        <end position="646"/>
    </location>
</feature>
<feature type="compositionally biased region" description="Basic and acidic residues" evidence="2">
    <location>
        <begin position="783"/>
        <end position="796"/>
    </location>
</feature>
<feature type="region of interest" description="Disordered" evidence="2">
    <location>
        <begin position="1136"/>
        <end position="1164"/>
    </location>
</feature>
<dbReference type="InterPro" id="IPR032675">
    <property type="entry name" value="LRR_dom_sf"/>
</dbReference>
<feature type="compositionally biased region" description="Low complexity" evidence="2">
    <location>
        <begin position="664"/>
        <end position="691"/>
    </location>
</feature>
<feature type="region of interest" description="Disordered" evidence="2">
    <location>
        <begin position="1778"/>
        <end position="1914"/>
    </location>
</feature>
<accession>A0ABQ5RZW9</accession>